<organism evidence="1 2">
    <name type="scientific">Vaccinium darrowii</name>
    <dbReference type="NCBI Taxonomy" id="229202"/>
    <lineage>
        <taxon>Eukaryota</taxon>
        <taxon>Viridiplantae</taxon>
        <taxon>Streptophyta</taxon>
        <taxon>Embryophyta</taxon>
        <taxon>Tracheophyta</taxon>
        <taxon>Spermatophyta</taxon>
        <taxon>Magnoliopsida</taxon>
        <taxon>eudicotyledons</taxon>
        <taxon>Gunneridae</taxon>
        <taxon>Pentapetalae</taxon>
        <taxon>asterids</taxon>
        <taxon>Ericales</taxon>
        <taxon>Ericaceae</taxon>
        <taxon>Vaccinioideae</taxon>
        <taxon>Vaccinieae</taxon>
        <taxon>Vaccinium</taxon>
    </lineage>
</organism>
<proteinExistence type="predicted"/>
<evidence type="ECO:0000313" key="2">
    <source>
        <dbReference type="Proteomes" id="UP000828048"/>
    </source>
</evidence>
<sequence length="392" mass="43971">MALSQFMDLGLADEGFKKQKSRVKWLALGDQNTRFFHQKLSTHNLRSKILSLVSTTGVRLEDPKEIQKEILSYYKGLLGSPFTHIVPATESKKELDYSNSTSGCSSREFWNLVERLFNHKEIGMPIMCDAIASRNTLSGGDDGAHHRVIAPVPNRGKVECTPVLSRGTKRLPPPRDTDSHDETRVSLDRLLNRKKTGTPIMCDALASRNTLSGGDDGAHRRVITLVPNRGKVECMPVLPRGTKRMPPPRDSHDETRDSLDEGFLKRKEKNGGYLRLMMRKEKKLCSLTSSFGLTEWGREWSLVEKLLNRKETGTPIMCDDVASRNTMSGGNDGAHRRVITPVPGREKVECMTVLPRGNERVPPPKDSHDETRDSHDETRVSLDEGFLNLGFS</sequence>
<gene>
    <name evidence="1" type="ORF">Vadar_032955</name>
</gene>
<dbReference type="EMBL" id="CM037157">
    <property type="protein sequence ID" value="KAH7850441.1"/>
    <property type="molecule type" value="Genomic_DNA"/>
</dbReference>
<protein>
    <submittedName>
        <fullName evidence="1">Uncharacterized protein</fullName>
    </submittedName>
</protein>
<name>A0ACB7YAL2_9ERIC</name>
<accession>A0ACB7YAL2</accession>
<comment type="caution">
    <text evidence="1">The sequence shown here is derived from an EMBL/GenBank/DDBJ whole genome shotgun (WGS) entry which is preliminary data.</text>
</comment>
<dbReference type="Proteomes" id="UP000828048">
    <property type="component" value="Chromosome 7"/>
</dbReference>
<keyword evidence="2" id="KW-1185">Reference proteome</keyword>
<evidence type="ECO:0000313" key="1">
    <source>
        <dbReference type="EMBL" id="KAH7850441.1"/>
    </source>
</evidence>
<reference evidence="1 2" key="1">
    <citation type="journal article" date="2021" name="Hortic Res">
        <title>High-quality reference genome and annotation aids understanding of berry development for evergreen blueberry (Vaccinium darrowii).</title>
        <authorList>
            <person name="Yu J."/>
            <person name="Hulse-Kemp A.M."/>
            <person name="Babiker E."/>
            <person name="Staton M."/>
        </authorList>
    </citation>
    <scope>NUCLEOTIDE SEQUENCE [LARGE SCALE GENOMIC DNA]</scope>
    <source>
        <strain evidence="2">cv. NJ 8807/NJ 8810</strain>
        <tissue evidence="1">Young leaf</tissue>
    </source>
</reference>